<dbReference type="PANTHER" id="PTHR45931:SF3">
    <property type="entry name" value="RING ZINC FINGER-CONTAINING PROTEIN"/>
    <property type="match status" value="1"/>
</dbReference>
<dbReference type="GO" id="GO:0006511">
    <property type="term" value="P:ubiquitin-dependent protein catabolic process"/>
    <property type="evidence" value="ECO:0007669"/>
    <property type="project" value="TreeGrafter"/>
</dbReference>
<evidence type="ECO:0000256" key="2">
    <source>
        <dbReference type="ARBA" id="ARBA00022771"/>
    </source>
</evidence>
<evidence type="ECO:0000256" key="1">
    <source>
        <dbReference type="ARBA" id="ARBA00022723"/>
    </source>
</evidence>
<dbReference type="GO" id="GO:0005634">
    <property type="term" value="C:nucleus"/>
    <property type="evidence" value="ECO:0007669"/>
    <property type="project" value="TreeGrafter"/>
</dbReference>
<evidence type="ECO:0000256" key="4">
    <source>
        <dbReference type="PROSITE-ProRule" id="PRU00175"/>
    </source>
</evidence>
<dbReference type="GO" id="GO:0061630">
    <property type="term" value="F:ubiquitin protein ligase activity"/>
    <property type="evidence" value="ECO:0007669"/>
    <property type="project" value="TreeGrafter"/>
</dbReference>
<evidence type="ECO:0000313" key="7">
    <source>
        <dbReference type="EnsemblMetazoa" id="CapteP105463"/>
    </source>
</evidence>
<dbReference type="InterPro" id="IPR013083">
    <property type="entry name" value="Znf_RING/FYVE/PHD"/>
</dbReference>
<reference evidence="8" key="1">
    <citation type="submission" date="2012-12" db="EMBL/GenBank/DDBJ databases">
        <authorList>
            <person name="Hellsten U."/>
            <person name="Grimwood J."/>
            <person name="Chapman J.A."/>
            <person name="Shapiro H."/>
            <person name="Aerts A."/>
            <person name="Otillar R.P."/>
            <person name="Terry A.Y."/>
            <person name="Boore J.L."/>
            <person name="Simakov O."/>
            <person name="Marletaz F."/>
            <person name="Cho S.-J."/>
            <person name="Edsinger-Gonzales E."/>
            <person name="Havlak P."/>
            <person name="Kuo D.-H."/>
            <person name="Larsson T."/>
            <person name="Lv J."/>
            <person name="Arendt D."/>
            <person name="Savage R."/>
            <person name="Osoegawa K."/>
            <person name="de Jong P."/>
            <person name="Lindberg D.R."/>
            <person name="Seaver E.C."/>
            <person name="Weisblat D.A."/>
            <person name="Putnam N.H."/>
            <person name="Grigoriev I.V."/>
            <person name="Rokhsar D.S."/>
        </authorList>
    </citation>
    <scope>NUCLEOTIDE SEQUENCE</scope>
    <source>
        <strain evidence="8">I ESC-2004</strain>
    </source>
</reference>
<accession>R7UL06</accession>
<keyword evidence="8" id="KW-1185">Reference proteome</keyword>
<dbReference type="InterPro" id="IPR051834">
    <property type="entry name" value="RING_finger_E3_ligase"/>
</dbReference>
<dbReference type="Gene3D" id="3.30.40.10">
    <property type="entry name" value="Zinc/RING finger domain, C3HC4 (zinc finger)"/>
    <property type="match status" value="1"/>
</dbReference>
<dbReference type="GO" id="GO:0008270">
    <property type="term" value="F:zinc ion binding"/>
    <property type="evidence" value="ECO:0007669"/>
    <property type="project" value="UniProtKB-KW"/>
</dbReference>
<organism evidence="6">
    <name type="scientific">Capitella teleta</name>
    <name type="common">Polychaete worm</name>
    <dbReference type="NCBI Taxonomy" id="283909"/>
    <lineage>
        <taxon>Eukaryota</taxon>
        <taxon>Metazoa</taxon>
        <taxon>Spiralia</taxon>
        <taxon>Lophotrochozoa</taxon>
        <taxon>Annelida</taxon>
        <taxon>Polychaeta</taxon>
        <taxon>Sedentaria</taxon>
        <taxon>Scolecida</taxon>
        <taxon>Capitellidae</taxon>
        <taxon>Capitella</taxon>
    </lineage>
</organism>
<evidence type="ECO:0000313" key="8">
    <source>
        <dbReference type="Proteomes" id="UP000014760"/>
    </source>
</evidence>
<dbReference type="Proteomes" id="UP000014760">
    <property type="component" value="Unassembled WGS sequence"/>
</dbReference>
<dbReference type="PROSITE" id="PS50089">
    <property type="entry name" value="ZF_RING_2"/>
    <property type="match status" value="1"/>
</dbReference>
<dbReference type="EMBL" id="AMQN01007294">
    <property type="status" value="NOT_ANNOTATED_CDS"/>
    <property type="molecule type" value="Genomic_DNA"/>
</dbReference>
<dbReference type="HOGENOM" id="CLU_013137_21_5_1"/>
<dbReference type="InterPro" id="IPR001841">
    <property type="entry name" value="Znf_RING"/>
</dbReference>
<evidence type="ECO:0000259" key="5">
    <source>
        <dbReference type="PROSITE" id="PS50089"/>
    </source>
</evidence>
<feature type="domain" description="RING-type" evidence="5">
    <location>
        <begin position="21"/>
        <end position="62"/>
    </location>
</feature>
<sequence length="67" mass="7621">MKKLNFIILESSHELVNNDLCSICLETYQTSGKVTHLGCGHHFHHSCIERWLDNASPNCPIDGQEVR</sequence>
<gene>
    <name evidence="6" type="ORF">CAPTEDRAFT_105463</name>
</gene>
<dbReference type="SMART" id="SM00184">
    <property type="entry name" value="RING"/>
    <property type="match status" value="1"/>
</dbReference>
<name>R7UL06_CAPTE</name>
<dbReference type="STRING" id="283909.R7UL06"/>
<keyword evidence="2 4" id="KW-0863">Zinc-finger</keyword>
<proteinExistence type="predicted"/>
<reference evidence="6 8" key="2">
    <citation type="journal article" date="2013" name="Nature">
        <title>Insights into bilaterian evolution from three spiralian genomes.</title>
        <authorList>
            <person name="Simakov O."/>
            <person name="Marletaz F."/>
            <person name="Cho S.J."/>
            <person name="Edsinger-Gonzales E."/>
            <person name="Havlak P."/>
            <person name="Hellsten U."/>
            <person name="Kuo D.H."/>
            <person name="Larsson T."/>
            <person name="Lv J."/>
            <person name="Arendt D."/>
            <person name="Savage R."/>
            <person name="Osoegawa K."/>
            <person name="de Jong P."/>
            <person name="Grimwood J."/>
            <person name="Chapman J.A."/>
            <person name="Shapiro H."/>
            <person name="Aerts A."/>
            <person name="Otillar R.P."/>
            <person name="Terry A.Y."/>
            <person name="Boore J.L."/>
            <person name="Grigoriev I.V."/>
            <person name="Lindberg D.R."/>
            <person name="Seaver E.C."/>
            <person name="Weisblat D.A."/>
            <person name="Putnam N.H."/>
            <person name="Rokhsar D.S."/>
        </authorList>
    </citation>
    <scope>NUCLEOTIDE SEQUENCE</scope>
    <source>
        <strain evidence="6 8">I ESC-2004</strain>
    </source>
</reference>
<dbReference type="AlphaFoldDB" id="R7UL06"/>
<protein>
    <recommendedName>
        <fullName evidence="5">RING-type domain-containing protein</fullName>
    </recommendedName>
</protein>
<reference evidence="7" key="3">
    <citation type="submission" date="2015-06" db="UniProtKB">
        <authorList>
            <consortium name="EnsemblMetazoa"/>
        </authorList>
    </citation>
    <scope>IDENTIFICATION</scope>
</reference>
<evidence type="ECO:0000313" key="6">
    <source>
        <dbReference type="EMBL" id="ELU06793.1"/>
    </source>
</evidence>
<dbReference type="EnsemblMetazoa" id="CapteT105463">
    <property type="protein sequence ID" value="CapteP105463"/>
    <property type="gene ID" value="CapteG105463"/>
</dbReference>
<dbReference type="SUPFAM" id="SSF57850">
    <property type="entry name" value="RING/U-box"/>
    <property type="match status" value="1"/>
</dbReference>
<keyword evidence="3" id="KW-0862">Zinc</keyword>
<dbReference type="EMBL" id="KB300390">
    <property type="protein sequence ID" value="ELU06793.1"/>
    <property type="molecule type" value="Genomic_DNA"/>
</dbReference>
<keyword evidence="1" id="KW-0479">Metal-binding</keyword>
<dbReference type="OrthoDB" id="8062037at2759"/>
<dbReference type="PANTHER" id="PTHR45931">
    <property type="entry name" value="SI:CH211-59O9.10"/>
    <property type="match status" value="1"/>
</dbReference>
<dbReference type="Pfam" id="PF13639">
    <property type="entry name" value="zf-RING_2"/>
    <property type="match status" value="1"/>
</dbReference>
<evidence type="ECO:0000256" key="3">
    <source>
        <dbReference type="ARBA" id="ARBA00022833"/>
    </source>
</evidence>